<dbReference type="EMBL" id="ML978203">
    <property type="protein sequence ID" value="KAF2029213.1"/>
    <property type="molecule type" value="Genomic_DNA"/>
</dbReference>
<sequence>SRFPRGPLPNLRGEDEAELSFLSGIIESLGYQLHPTAHQVTILLGRVPESTEDEPKFCASMYVTGKSGLPVLDSSVRFGRSRKEALSKLLVWVETEAGTMMLGDREVKRREEGGRERGGRNGG</sequence>
<comment type="caution">
    <text evidence="1">The sequence shown here is derived from an EMBL/GenBank/DDBJ whole genome shotgun (WGS) entry which is preliminary data.</text>
</comment>
<dbReference type="OrthoDB" id="3692424at2759"/>
<dbReference type="Proteomes" id="UP000799777">
    <property type="component" value="Unassembled WGS sequence"/>
</dbReference>
<keyword evidence="2" id="KW-1185">Reference proteome</keyword>
<feature type="non-terminal residue" evidence="1">
    <location>
        <position position="123"/>
    </location>
</feature>
<accession>A0A9P4H6V3</accession>
<protein>
    <submittedName>
        <fullName evidence="1">Uncharacterized protein</fullName>
    </submittedName>
</protein>
<reference evidence="1" key="1">
    <citation type="journal article" date="2020" name="Stud. Mycol.">
        <title>101 Dothideomycetes genomes: a test case for predicting lifestyles and emergence of pathogens.</title>
        <authorList>
            <person name="Haridas S."/>
            <person name="Albert R."/>
            <person name="Binder M."/>
            <person name="Bloem J."/>
            <person name="Labutti K."/>
            <person name="Salamov A."/>
            <person name="Andreopoulos B."/>
            <person name="Baker S."/>
            <person name="Barry K."/>
            <person name="Bills G."/>
            <person name="Bluhm B."/>
            <person name="Cannon C."/>
            <person name="Castanera R."/>
            <person name="Culley D."/>
            <person name="Daum C."/>
            <person name="Ezra D."/>
            <person name="Gonzalez J."/>
            <person name="Henrissat B."/>
            <person name="Kuo A."/>
            <person name="Liang C."/>
            <person name="Lipzen A."/>
            <person name="Lutzoni F."/>
            <person name="Magnuson J."/>
            <person name="Mondo S."/>
            <person name="Nolan M."/>
            <person name="Ohm R."/>
            <person name="Pangilinan J."/>
            <person name="Park H.-J."/>
            <person name="Ramirez L."/>
            <person name="Alfaro M."/>
            <person name="Sun H."/>
            <person name="Tritt A."/>
            <person name="Yoshinaga Y."/>
            <person name="Zwiers L.-H."/>
            <person name="Turgeon B."/>
            <person name="Goodwin S."/>
            <person name="Spatafora J."/>
            <person name="Crous P."/>
            <person name="Grigoriev I."/>
        </authorList>
    </citation>
    <scope>NUCLEOTIDE SEQUENCE</scope>
    <source>
        <strain evidence="1">CBS 110217</strain>
    </source>
</reference>
<feature type="non-terminal residue" evidence="1">
    <location>
        <position position="1"/>
    </location>
</feature>
<name>A0A9P4H6V3_9PLEO</name>
<gene>
    <name evidence="1" type="ORF">EK21DRAFT_27747</name>
</gene>
<proteinExistence type="predicted"/>
<evidence type="ECO:0000313" key="1">
    <source>
        <dbReference type="EMBL" id="KAF2029213.1"/>
    </source>
</evidence>
<evidence type="ECO:0000313" key="2">
    <source>
        <dbReference type="Proteomes" id="UP000799777"/>
    </source>
</evidence>
<dbReference type="AlphaFoldDB" id="A0A9P4H6V3"/>
<organism evidence="1 2">
    <name type="scientific">Setomelanomma holmii</name>
    <dbReference type="NCBI Taxonomy" id="210430"/>
    <lineage>
        <taxon>Eukaryota</taxon>
        <taxon>Fungi</taxon>
        <taxon>Dikarya</taxon>
        <taxon>Ascomycota</taxon>
        <taxon>Pezizomycotina</taxon>
        <taxon>Dothideomycetes</taxon>
        <taxon>Pleosporomycetidae</taxon>
        <taxon>Pleosporales</taxon>
        <taxon>Pleosporineae</taxon>
        <taxon>Phaeosphaeriaceae</taxon>
        <taxon>Setomelanomma</taxon>
    </lineage>
</organism>